<accession>A0ABW7C9Z4</accession>
<keyword evidence="6" id="KW-1185">Reference proteome</keyword>
<organism evidence="5 6">
    <name type="scientific">Limnothrix redekei LRLZ20PSL1</name>
    <dbReference type="NCBI Taxonomy" id="3112953"/>
    <lineage>
        <taxon>Bacteria</taxon>
        <taxon>Bacillati</taxon>
        <taxon>Cyanobacteriota</taxon>
        <taxon>Cyanophyceae</taxon>
        <taxon>Pseudanabaenales</taxon>
        <taxon>Pseudanabaenaceae</taxon>
        <taxon>Limnothrix</taxon>
    </lineage>
</organism>
<protein>
    <submittedName>
        <fullName evidence="5">ATP-grasp domain-containing protein</fullName>
    </submittedName>
</protein>
<evidence type="ECO:0000256" key="3">
    <source>
        <dbReference type="PROSITE-ProRule" id="PRU00409"/>
    </source>
</evidence>
<dbReference type="PROSITE" id="PS50975">
    <property type="entry name" value="ATP_GRASP"/>
    <property type="match status" value="1"/>
</dbReference>
<sequence length="325" mass="36907">MKLQLVYNLRSEHPHKASDCPVDADADWDTPETISFLNTSLTRIGFDVTEVRFSREAVQHIIQREVLIFNICEMTGGAYREALIPSLCEIHQIPYVFSQPDVMVKALDKNICNLLVQQSGIDVPSWLFLKTVRDLEILKSASNYPYIVKPHSEGSGMGISDQSVVYSYQELYARVKYILSAYRQSVVVQKYIDGLELTVGVIGNGDNVEVLAPVLVELPNSQVYGYVQKEDSQNQVTYSLCSDEKVNRKVLRAAKIIYNVLGCRDAARIDFRFDTAREKLYFLEVNPLPHLHPLIGDFCRSAYGSKYSYDSLLKKICNFALLRDN</sequence>
<keyword evidence="3" id="KW-0067">ATP-binding</keyword>
<dbReference type="SUPFAM" id="SSF56059">
    <property type="entry name" value="Glutathione synthetase ATP-binding domain-like"/>
    <property type="match status" value="1"/>
</dbReference>
<gene>
    <name evidence="5" type="ORF">VPK24_10005</name>
</gene>
<evidence type="ECO:0000259" key="4">
    <source>
        <dbReference type="PROSITE" id="PS50975"/>
    </source>
</evidence>
<evidence type="ECO:0000313" key="6">
    <source>
        <dbReference type="Proteomes" id="UP001604335"/>
    </source>
</evidence>
<dbReference type="Gene3D" id="3.30.470.20">
    <property type="entry name" value="ATP-grasp fold, B domain"/>
    <property type="match status" value="1"/>
</dbReference>
<dbReference type="Pfam" id="PF07478">
    <property type="entry name" value="Dala_Dala_lig_C"/>
    <property type="match status" value="1"/>
</dbReference>
<comment type="similarity">
    <text evidence="1">Belongs to the D-alanine--D-alanine ligase family.</text>
</comment>
<evidence type="ECO:0000256" key="2">
    <source>
        <dbReference type="ARBA" id="ARBA00022598"/>
    </source>
</evidence>
<dbReference type="Gene3D" id="3.30.1490.20">
    <property type="entry name" value="ATP-grasp fold, A domain"/>
    <property type="match status" value="1"/>
</dbReference>
<proteinExistence type="inferred from homology"/>
<comment type="caution">
    <text evidence="5">The sequence shown here is derived from an EMBL/GenBank/DDBJ whole genome shotgun (WGS) entry which is preliminary data.</text>
</comment>
<dbReference type="InterPro" id="IPR013815">
    <property type="entry name" value="ATP_grasp_subdomain_1"/>
</dbReference>
<keyword evidence="2" id="KW-0436">Ligase</keyword>
<dbReference type="EMBL" id="JAZAQF010000059">
    <property type="protein sequence ID" value="MFG3817969.1"/>
    <property type="molecule type" value="Genomic_DNA"/>
</dbReference>
<dbReference type="Proteomes" id="UP001604335">
    <property type="component" value="Unassembled WGS sequence"/>
</dbReference>
<keyword evidence="3" id="KW-0547">Nucleotide-binding</keyword>
<dbReference type="InterPro" id="IPR011095">
    <property type="entry name" value="Dala_Dala_lig_C"/>
</dbReference>
<dbReference type="RefSeq" id="WP_393012735.1">
    <property type="nucleotide sequence ID" value="NZ_JAZAQF010000059.1"/>
</dbReference>
<name>A0ABW7C9Z4_9CYAN</name>
<dbReference type="PANTHER" id="PTHR23132">
    <property type="entry name" value="D-ALANINE--D-ALANINE LIGASE"/>
    <property type="match status" value="1"/>
</dbReference>
<reference evidence="6" key="1">
    <citation type="journal article" date="2024" name="Algal Res.">
        <title>Biochemical, toxicological and genomic investigation of a high-biomass producing Limnothrix strain isolated from Italian shallow drinking water reservoir.</title>
        <authorList>
            <person name="Simonazzi M."/>
            <person name="Shishido T.K."/>
            <person name="Delbaje E."/>
            <person name="Wahlsten M."/>
            <person name="Fewer D.P."/>
            <person name="Sivonen K."/>
            <person name="Pezzolesi L."/>
            <person name="Pistocchi R."/>
        </authorList>
    </citation>
    <scope>NUCLEOTIDE SEQUENCE [LARGE SCALE GENOMIC DNA]</scope>
    <source>
        <strain evidence="6">LRLZ20PSL1</strain>
    </source>
</reference>
<evidence type="ECO:0000313" key="5">
    <source>
        <dbReference type="EMBL" id="MFG3817969.1"/>
    </source>
</evidence>
<dbReference type="PANTHER" id="PTHR23132:SF23">
    <property type="entry name" value="D-ALANINE--D-ALANINE LIGASE B"/>
    <property type="match status" value="1"/>
</dbReference>
<dbReference type="InterPro" id="IPR011761">
    <property type="entry name" value="ATP-grasp"/>
</dbReference>
<feature type="domain" description="ATP-grasp" evidence="4">
    <location>
        <begin position="113"/>
        <end position="318"/>
    </location>
</feature>
<evidence type="ECO:0000256" key="1">
    <source>
        <dbReference type="ARBA" id="ARBA00010871"/>
    </source>
</evidence>